<evidence type="ECO:0008006" key="4">
    <source>
        <dbReference type="Google" id="ProtNLM"/>
    </source>
</evidence>
<evidence type="ECO:0000313" key="3">
    <source>
        <dbReference type="Proteomes" id="UP000287527"/>
    </source>
</evidence>
<gene>
    <name evidence="2" type="ORF">EPI11_15810</name>
</gene>
<comment type="caution">
    <text evidence="2">The sequence shown here is derived from an EMBL/GenBank/DDBJ whole genome shotgun (WGS) entry which is preliminary data.</text>
</comment>
<organism evidence="2 3">
    <name type="scientific">Flavobacterium cerinum</name>
    <dbReference type="NCBI Taxonomy" id="2502784"/>
    <lineage>
        <taxon>Bacteria</taxon>
        <taxon>Pseudomonadati</taxon>
        <taxon>Bacteroidota</taxon>
        <taxon>Flavobacteriia</taxon>
        <taxon>Flavobacteriales</taxon>
        <taxon>Flavobacteriaceae</taxon>
        <taxon>Flavobacterium</taxon>
    </lineage>
</organism>
<dbReference type="EMBL" id="SBII01000012">
    <property type="protein sequence ID" value="RWW92371.1"/>
    <property type="molecule type" value="Genomic_DNA"/>
</dbReference>
<dbReference type="AlphaFoldDB" id="A0A444GN77"/>
<reference evidence="2 3" key="1">
    <citation type="submission" date="2019-01" db="EMBL/GenBank/DDBJ databases">
        <title>Flavobacterium sp. nov.,isolated from freshwater.</title>
        <authorList>
            <person name="Zhang R."/>
            <person name="Du Z.-J."/>
        </authorList>
    </citation>
    <scope>NUCLEOTIDE SEQUENCE [LARGE SCALE GENOMIC DNA]</scope>
    <source>
        <strain evidence="2 3">1E403</strain>
    </source>
</reference>
<keyword evidence="3" id="KW-1185">Reference proteome</keyword>
<evidence type="ECO:0000313" key="2">
    <source>
        <dbReference type="EMBL" id="RWW92371.1"/>
    </source>
</evidence>
<sequence length="82" mass="9005">MKNNKLSGLTLEELYKRKKTLQGATIGFGIVMVIAFSILIYLVFQSKKFGLLAIMPAGFMTLLPGIIGLSQVNAEIKSRKSN</sequence>
<accession>A0A444GN77</accession>
<keyword evidence="1" id="KW-0472">Membrane</keyword>
<name>A0A444GN77_9FLAO</name>
<dbReference type="Proteomes" id="UP000287527">
    <property type="component" value="Unassembled WGS sequence"/>
</dbReference>
<keyword evidence="1" id="KW-0812">Transmembrane</keyword>
<evidence type="ECO:0000256" key="1">
    <source>
        <dbReference type="SAM" id="Phobius"/>
    </source>
</evidence>
<protein>
    <recommendedName>
        <fullName evidence="4">Redox-active disulfide protein 2</fullName>
    </recommendedName>
</protein>
<proteinExistence type="predicted"/>
<keyword evidence="1" id="KW-1133">Transmembrane helix</keyword>
<dbReference type="OrthoDB" id="771226at2"/>
<dbReference type="RefSeq" id="WP_128390952.1">
    <property type="nucleotide sequence ID" value="NZ_SBII01000012.1"/>
</dbReference>
<feature type="transmembrane region" description="Helical" evidence="1">
    <location>
        <begin position="49"/>
        <end position="70"/>
    </location>
</feature>
<feature type="transmembrane region" description="Helical" evidence="1">
    <location>
        <begin position="21"/>
        <end position="43"/>
    </location>
</feature>